<name>A0A4Y2X0R8_ARAVE</name>
<organism evidence="1 2">
    <name type="scientific">Araneus ventricosus</name>
    <name type="common">Orbweaver spider</name>
    <name type="synonym">Epeira ventricosa</name>
    <dbReference type="NCBI Taxonomy" id="182803"/>
    <lineage>
        <taxon>Eukaryota</taxon>
        <taxon>Metazoa</taxon>
        <taxon>Ecdysozoa</taxon>
        <taxon>Arthropoda</taxon>
        <taxon>Chelicerata</taxon>
        <taxon>Arachnida</taxon>
        <taxon>Araneae</taxon>
        <taxon>Araneomorphae</taxon>
        <taxon>Entelegynae</taxon>
        <taxon>Araneoidea</taxon>
        <taxon>Araneidae</taxon>
        <taxon>Araneus</taxon>
    </lineage>
</organism>
<dbReference type="Proteomes" id="UP000499080">
    <property type="component" value="Unassembled WGS sequence"/>
</dbReference>
<dbReference type="AlphaFoldDB" id="A0A4Y2X0R8"/>
<keyword evidence="2" id="KW-1185">Reference proteome</keyword>
<accession>A0A4Y2X0R8</accession>
<evidence type="ECO:0000313" key="1">
    <source>
        <dbReference type="EMBL" id="GBO42686.1"/>
    </source>
</evidence>
<dbReference type="EMBL" id="BGPR01068904">
    <property type="protein sequence ID" value="GBO42686.1"/>
    <property type="molecule type" value="Genomic_DNA"/>
</dbReference>
<sequence length="42" mass="5174">MLDIHHKAFLLHLDQKPDQNQWMKIMNKRTEKDGEMEKETHK</sequence>
<proteinExistence type="predicted"/>
<protein>
    <submittedName>
        <fullName evidence="1">Uncharacterized protein</fullName>
    </submittedName>
</protein>
<gene>
    <name evidence="1" type="ORF">AVEN_52149_1</name>
</gene>
<comment type="caution">
    <text evidence="1">The sequence shown here is derived from an EMBL/GenBank/DDBJ whole genome shotgun (WGS) entry which is preliminary data.</text>
</comment>
<evidence type="ECO:0000313" key="2">
    <source>
        <dbReference type="Proteomes" id="UP000499080"/>
    </source>
</evidence>
<reference evidence="1 2" key="1">
    <citation type="journal article" date="2019" name="Sci. Rep.">
        <title>Orb-weaving spider Araneus ventricosus genome elucidates the spidroin gene catalogue.</title>
        <authorList>
            <person name="Kono N."/>
            <person name="Nakamura H."/>
            <person name="Ohtoshi R."/>
            <person name="Moran D.A.P."/>
            <person name="Shinohara A."/>
            <person name="Yoshida Y."/>
            <person name="Fujiwara M."/>
            <person name="Mori M."/>
            <person name="Tomita M."/>
            <person name="Arakawa K."/>
        </authorList>
    </citation>
    <scope>NUCLEOTIDE SEQUENCE [LARGE SCALE GENOMIC DNA]</scope>
</reference>
<feature type="non-terminal residue" evidence="1">
    <location>
        <position position="42"/>
    </location>
</feature>